<evidence type="ECO:0000313" key="14">
    <source>
        <dbReference type="Proteomes" id="UP001313282"/>
    </source>
</evidence>
<dbReference type="EMBL" id="JAVHNR010000002">
    <property type="protein sequence ID" value="KAK6351373.1"/>
    <property type="molecule type" value="Genomic_DNA"/>
</dbReference>
<sequence length="522" mass="56439">MSGVTGKSSSSSSNSRLQHPPSAYTSPPSSSSSYPTDQYNISSHDHHHDHNHHSDDSYHHFQPDHDHSRTQSLHTHQSEMPGRRSGTVEVPATQRMLAACSGSLLTSLIVTPLDVVRVRLQAQSHTPPPSAAAANTSTASAILRSHRLPSQPFSLPTAAHISRPISDLGVTSCCREVFWVSSTSELCLAYPTIGTTVPGSSSLTKPSVDAASCLIETTSSHRFTGTWEGLVKIARNEGLQSLYRGLSPTLLMSIPANVIYFTGYESLRYSNKSPLSKLSDNMAPLIAGSLARTIAATVIAPVELFKTRLQAATHPKPGSHAAAENSVSAFRHTVDSVRGMVAQQGVTSLWRGLMLTLWRDVPFSGIYWWGYETVRAFLAEERYGRSHHLGPIERHRIVDNETLAKEEDKATFIDSFISGATSGAVAAFVTTPFDVGKTRRQVWRASSDVAAGGSTATAAATMSSEGSMPKVLAEIYGHEGVRGLFRGCIPRMLKVAPACAIMISSYEIGKKAAMRMKEQEKE</sequence>
<evidence type="ECO:0000256" key="3">
    <source>
        <dbReference type="ARBA" id="ARBA00022448"/>
    </source>
</evidence>
<keyword evidence="14" id="KW-1185">Reference proteome</keyword>
<keyword evidence="7" id="KW-1133">Transmembrane helix</keyword>
<dbReference type="PANTHER" id="PTHR45760">
    <property type="entry name" value="FI19922P1-RELATED"/>
    <property type="match status" value="1"/>
</dbReference>
<dbReference type="GO" id="GO:1990542">
    <property type="term" value="P:mitochondrial transmembrane transport"/>
    <property type="evidence" value="ECO:0007669"/>
    <property type="project" value="InterPro"/>
</dbReference>
<keyword evidence="9 10" id="KW-0472">Membrane</keyword>
<evidence type="ECO:0008006" key="15">
    <source>
        <dbReference type="Google" id="ProtNLM"/>
    </source>
</evidence>
<dbReference type="PANTHER" id="PTHR45760:SF2">
    <property type="entry name" value="FI19922P1-RELATED"/>
    <property type="match status" value="1"/>
</dbReference>
<feature type="repeat" description="Solcar" evidence="10">
    <location>
        <begin position="186"/>
        <end position="270"/>
    </location>
</feature>
<dbReference type="Pfam" id="PF00153">
    <property type="entry name" value="Mito_carr"/>
    <property type="match status" value="4"/>
</dbReference>
<keyword evidence="5" id="KW-0677">Repeat</keyword>
<evidence type="ECO:0000256" key="5">
    <source>
        <dbReference type="ARBA" id="ARBA00022737"/>
    </source>
</evidence>
<comment type="subcellular location">
    <subcellularLocation>
        <location evidence="1">Mitochondrion inner membrane</location>
        <topology evidence="1">Multi-pass membrane protein</topology>
    </subcellularLocation>
</comment>
<accession>A0AAN8N687</accession>
<feature type="compositionally biased region" description="Basic and acidic residues" evidence="12">
    <location>
        <begin position="43"/>
        <end position="69"/>
    </location>
</feature>
<dbReference type="InterPro" id="IPR045315">
    <property type="entry name" value="Mtm1-like"/>
</dbReference>
<keyword evidence="8" id="KW-0496">Mitochondrion</keyword>
<name>A0AAN8N687_9PEZI</name>
<feature type="region of interest" description="Disordered" evidence="12">
    <location>
        <begin position="1"/>
        <end position="88"/>
    </location>
</feature>
<feature type="repeat" description="Solcar" evidence="10">
    <location>
        <begin position="279"/>
        <end position="377"/>
    </location>
</feature>
<keyword evidence="3 11" id="KW-0813">Transport</keyword>
<feature type="compositionally biased region" description="Low complexity" evidence="12">
    <location>
        <begin position="8"/>
        <end position="36"/>
    </location>
</feature>
<dbReference type="InterPro" id="IPR023395">
    <property type="entry name" value="MCP_dom_sf"/>
</dbReference>
<evidence type="ECO:0000256" key="7">
    <source>
        <dbReference type="ARBA" id="ARBA00022989"/>
    </source>
</evidence>
<keyword evidence="6" id="KW-0999">Mitochondrion inner membrane</keyword>
<evidence type="ECO:0000256" key="11">
    <source>
        <dbReference type="RuleBase" id="RU000488"/>
    </source>
</evidence>
<evidence type="ECO:0000256" key="8">
    <source>
        <dbReference type="ARBA" id="ARBA00023128"/>
    </source>
</evidence>
<proteinExistence type="inferred from homology"/>
<protein>
    <recommendedName>
        <fullName evidence="15">Mitochondrial carrier</fullName>
    </recommendedName>
</protein>
<evidence type="ECO:0000256" key="9">
    <source>
        <dbReference type="ARBA" id="ARBA00023136"/>
    </source>
</evidence>
<evidence type="ECO:0000313" key="13">
    <source>
        <dbReference type="EMBL" id="KAK6351373.1"/>
    </source>
</evidence>
<reference evidence="13 14" key="1">
    <citation type="submission" date="2019-10" db="EMBL/GenBank/DDBJ databases">
        <authorList>
            <person name="Palmer J.M."/>
        </authorList>
    </citation>
    <scope>NUCLEOTIDE SEQUENCE [LARGE SCALE GENOMIC DNA]</scope>
    <source>
        <strain evidence="13 14">TWF718</strain>
    </source>
</reference>
<dbReference type="InterPro" id="IPR018108">
    <property type="entry name" value="MCP_transmembrane"/>
</dbReference>
<dbReference type="GO" id="GO:0005743">
    <property type="term" value="C:mitochondrial inner membrane"/>
    <property type="evidence" value="ECO:0007669"/>
    <property type="project" value="UniProtKB-SubCell"/>
</dbReference>
<evidence type="ECO:0000256" key="2">
    <source>
        <dbReference type="ARBA" id="ARBA00006375"/>
    </source>
</evidence>
<evidence type="ECO:0000256" key="12">
    <source>
        <dbReference type="SAM" id="MobiDB-lite"/>
    </source>
</evidence>
<dbReference type="AlphaFoldDB" id="A0AAN8N687"/>
<organism evidence="13 14">
    <name type="scientific">Orbilia javanica</name>
    <dbReference type="NCBI Taxonomy" id="47235"/>
    <lineage>
        <taxon>Eukaryota</taxon>
        <taxon>Fungi</taxon>
        <taxon>Dikarya</taxon>
        <taxon>Ascomycota</taxon>
        <taxon>Pezizomycotina</taxon>
        <taxon>Orbiliomycetes</taxon>
        <taxon>Orbiliales</taxon>
        <taxon>Orbiliaceae</taxon>
        <taxon>Orbilia</taxon>
    </lineage>
</organism>
<keyword evidence="4 10" id="KW-0812">Transmembrane</keyword>
<gene>
    <name evidence="13" type="ORF">TWF718_004535</name>
</gene>
<comment type="caution">
    <text evidence="13">The sequence shown here is derived from an EMBL/GenBank/DDBJ whole genome shotgun (WGS) entry which is preliminary data.</text>
</comment>
<comment type="similarity">
    <text evidence="2 11">Belongs to the mitochondrial carrier (TC 2.A.29) family.</text>
</comment>
<evidence type="ECO:0000256" key="10">
    <source>
        <dbReference type="PROSITE-ProRule" id="PRU00282"/>
    </source>
</evidence>
<feature type="repeat" description="Solcar" evidence="10">
    <location>
        <begin position="410"/>
        <end position="512"/>
    </location>
</feature>
<evidence type="ECO:0000256" key="4">
    <source>
        <dbReference type="ARBA" id="ARBA00022692"/>
    </source>
</evidence>
<dbReference type="Proteomes" id="UP001313282">
    <property type="component" value="Unassembled WGS sequence"/>
</dbReference>
<dbReference type="PROSITE" id="PS50920">
    <property type="entry name" value="SOLCAR"/>
    <property type="match status" value="3"/>
</dbReference>
<dbReference type="Gene3D" id="1.50.40.10">
    <property type="entry name" value="Mitochondrial carrier domain"/>
    <property type="match status" value="2"/>
</dbReference>
<evidence type="ECO:0000256" key="6">
    <source>
        <dbReference type="ARBA" id="ARBA00022792"/>
    </source>
</evidence>
<dbReference type="SUPFAM" id="SSF103506">
    <property type="entry name" value="Mitochondrial carrier"/>
    <property type="match status" value="1"/>
</dbReference>
<evidence type="ECO:0000256" key="1">
    <source>
        <dbReference type="ARBA" id="ARBA00004448"/>
    </source>
</evidence>